<dbReference type="Pfam" id="PF08028">
    <property type="entry name" value="Acyl-CoA_dh_2"/>
    <property type="match status" value="1"/>
</dbReference>
<evidence type="ECO:0000313" key="6">
    <source>
        <dbReference type="Proteomes" id="UP001432062"/>
    </source>
</evidence>
<dbReference type="Gene3D" id="2.40.110.10">
    <property type="entry name" value="Butyryl-CoA Dehydrogenase, subunit A, domain 2"/>
    <property type="match status" value="1"/>
</dbReference>
<proteinExistence type="inferred from homology"/>
<dbReference type="InterPro" id="IPR036250">
    <property type="entry name" value="AcylCo_DH-like_C"/>
</dbReference>
<evidence type="ECO:0000313" key="5">
    <source>
        <dbReference type="EMBL" id="WUV47487.1"/>
    </source>
</evidence>
<dbReference type="PANTHER" id="PTHR48083:SF19">
    <property type="entry name" value="FLAVIN-DEPENDENT MONOOXYGENASE, OXYGENASE SUBUNIT HSAA"/>
    <property type="match status" value="1"/>
</dbReference>
<comment type="similarity">
    <text evidence="2">Belongs to the HpaH/HsaA monooxygenase family.</text>
</comment>
<protein>
    <submittedName>
        <fullName evidence="5">Acyl-CoA dehydrogenase family protein</fullName>
    </submittedName>
</protein>
<feature type="domain" description="Acyl-CoA dehydrogenase/oxidase N-terminal" evidence="3">
    <location>
        <begin position="7"/>
        <end position="101"/>
    </location>
</feature>
<evidence type="ECO:0000256" key="2">
    <source>
        <dbReference type="ARBA" id="ARBA00049661"/>
    </source>
</evidence>
<dbReference type="InterPro" id="IPR046373">
    <property type="entry name" value="Acyl-CoA_Oxase/DH_mid-dom_sf"/>
</dbReference>
<dbReference type="InterPro" id="IPR050741">
    <property type="entry name" value="Acyl-CoA_dehydrogenase"/>
</dbReference>
<gene>
    <name evidence="5" type="ORF">OG563_04385</name>
</gene>
<reference evidence="5" key="1">
    <citation type="submission" date="2022-10" db="EMBL/GenBank/DDBJ databases">
        <title>The complete genomes of actinobacterial strains from the NBC collection.</title>
        <authorList>
            <person name="Joergensen T.S."/>
            <person name="Alvarez Arevalo M."/>
            <person name="Sterndorff E.B."/>
            <person name="Faurdal D."/>
            <person name="Vuksanovic O."/>
            <person name="Mourched A.-S."/>
            <person name="Charusanti P."/>
            <person name="Shaw S."/>
            <person name="Blin K."/>
            <person name="Weber T."/>
        </authorList>
    </citation>
    <scope>NUCLEOTIDE SEQUENCE</scope>
    <source>
        <strain evidence="5">NBC_01482</strain>
    </source>
</reference>
<sequence length="388" mass="42725">MDNDVAEAVRGLLPELAERAAQVDVTGEIPEQTMTDLIAVGVFRLLQPKWSGGLEADPNQFYDVVRMIAGTCGSTGWVASVLGVVPWHVALFDERAQREVWSENPNALICPSYAPVGRLTPVEGGYELSGHWRFASGCAHASWAVLGGTVYAENGDPVDIVSALVPRADYRIDKVWDSVGLRGTGSHDLHIERIFVPEYRTTRNYDVTHRRGPGQKLNTGPLYRMPFGTMYSYSVTAPMIGLAEGCLEKFLTRMRNLNRPSFGGGSLSTDRSVQIAVARAESDVDAAVLQLHRNLQDLYERARRREDIPMELRLRGRRDQVCGTERAITAIDLVFQAAGGLSRRRGNPIERAWRDAHTGSIHAGNDVESSLALCGRGSFGLYVDDMLV</sequence>
<dbReference type="PIRSF" id="PIRSF016578">
    <property type="entry name" value="HsaA"/>
    <property type="match status" value="1"/>
</dbReference>
<dbReference type="Gene3D" id="1.20.140.10">
    <property type="entry name" value="Butyryl-CoA Dehydrogenase, subunit A, domain 3"/>
    <property type="match status" value="1"/>
</dbReference>
<evidence type="ECO:0000256" key="1">
    <source>
        <dbReference type="ARBA" id="ARBA00023002"/>
    </source>
</evidence>
<evidence type="ECO:0000259" key="4">
    <source>
        <dbReference type="Pfam" id="PF08028"/>
    </source>
</evidence>
<dbReference type="Gene3D" id="1.10.540.10">
    <property type="entry name" value="Acyl-CoA dehydrogenase/oxidase, N-terminal domain"/>
    <property type="match status" value="1"/>
</dbReference>
<dbReference type="RefSeq" id="WP_327100558.1">
    <property type="nucleotide sequence ID" value="NZ_CP109149.1"/>
</dbReference>
<feature type="domain" description="Acyl-CoA dehydrogenase C-terminal" evidence="4">
    <location>
        <begin position="235"/>
        <end position="366"/>
    </location>
</feature>
<dbReference type="Proteomes" id="UP001432062">
    <property type="component" value="Chromosome"/>
</dbReference>
<dbReference type="InterPro" id="IPR037069">
    <property type="entry name" value="AcylCoA_DH/ox_N_sf"/>
</dbReference>
<dbReference type="InterPro" id="IPR054617">
    <property type="entry name" value="HsaA"/>
</dbReference>
<dbReference type="PANTHER" id="PTHR48083">
    <property type="entry name" value="MEDIUM-CHAIN SPECIFIC ACYL-COA DEHYDROGENASE, MITOCHONDRIAL-RELATED"/>
    <property type="match status" value="1"/>
</dbReference>
<keyword evidence="1" id="KW-0560">Oxidoreductase</keyword>
<dbReference type="SUPFAM" id="SSF56645">
    <property type="entry name" value="Acyl-CoA dehydrogenase NM domain-like"/>
    <property type="match status" value="1"/>
</dbReference>
<name>A0ABZ1YW23_9NOCA</name>
<dbReference type="Pfam" id="PF02771">
    <property type="entry name" value="Acyl-CoA_dh_N"/>
    <property type="match status" value="1"/>
</dbReference>
<keyword evidence="6" id="KW-1185">Reference proteome</keyword>
<organism evidence="5 6">
    <name type="scientific">Nocardia vinacea</name>
    <dbReference type="NCBI Taxonomy" id="96468"/>
    <lineage>
        <taxon>Bacteria</taxon>
        <taxon>Bacillati</taxon>
        <taxon>Actinomycetota</taxon>
        <taxon>Actinomycetes</taxon>
        <taxon>Mycobacteriales</taxon>
        <taxon>Nocardiaceae</taxon>
        <taxon>Nocardia</taxon>
    </lineage>
</organism>
<evidence type="ECO:0000259" key="3">
    <source>
        <dbReference type="Pfam" id="PF02771"/>
    </source>
</evidence>
<dbReference type="SUPFAM" id="SSF47203">
    <property type="entry name" value="Acyl-CoA dehydrogenase C-terminal domain-like"/>
    <property type="match status" value="1"/>
</dbReference>
<dbReference type="InterPro" id="IPR013107">
    <property type="entry name" value="Acyl-CoA_DH_C"/>
</dbReference>
<dbReference type="InterPro" id="IPR013786">
    <property type="entry name" value="AcylCoA_DH/ox_N"/>
</dbReference>
<dbReference type="NCBIfam" id="NF045629">
    <property type="entry name" value="monooxsub_HsaA"/>
    <property type="match status" value="1"/>
</dbReference>
<dbReference type="EMBL" id="CP109441">
    <property type="protein sequence ID" value="WUV47487.1"/>
    <property type="molecule type" value="Genomic_DNA"/>
</dbReference>
<dbReference type="InterPro" id="IPR009100">
    <property type="entry name" value="AcylCoA_DH/oxidase_NM_dom_sf"/>
</dbReference>
<accession>A0ABZ1YW23</accession>